<dbReference type="SUPFAM" id="SSF53300">
    <property type="entry name" value="vWA-like"/>
    <property type="match status" value="1"/>
</dbReference>
<evidence type="ECO:0008006" key="3">
    <source>
        <dbReference type="Google" id="ProtNLM"/>
    </source>
</evidence>
<evidence type="ECO:0000313" key="2">
    <source>
        <dbReference type="Proteomes" id="UP001501475"/>
    </source>
</evidence>
<dbReference type="Gene3D" id="3.40.50.410">
    <property type="entry name" value="von Willebrand factor, type A domain"/>
    <property type="match status" value="1"/>
</dbReference>
<organism evidence="1 2">
    <name type="scientific">Nostocoides vanveenii</name>
    <dbReference type="NCBI Taxonomy" id="330835"/>
    <lineage>
        <taxon>Bacteria</taxon>
        <taxon>Bacillati</taxon>
        <taxon>Actinomycetota</taxon>
        <taxon>Actinomycetes</taxon>
        <taxon>Micrococcales</taxon>
        <taxon>Intrasporangiaceae</taxon>
        <taxon>Nostocoides</taxon>
    </lineage>
</organism>
<accession>A0ABN2KZP7</accession>
<dbReference type="RefSeq" id="WP_344067824.1">
    <property type="nucleotide sequence ID" value="NZ_BAAAPN010000068.1"/>
</dbReference>
<dbReference type="Proteomes" id="UP001501475">
    <property type="component" value="Unassembled WGS sequence"/>
</dbReference>
<gene>
    <name evidence="1" type="ORF">GCM10009810_31010</name>
</gene>
<evidence type="ECO:0000313" key="1">
    <source>
        <dbReference type="EMBL" id="GAA1770550.1"/>
    </source>
</evidence>
<comment type="caution">
    <text evidence="1">The sequence shown here is derived from an EMBL/GenBank/DDBJ whole genome shotgun (WGS) entry which is preliminary data.</text>
</comment>
<sequence length="128" mass="13419">MPKLVRGDTGLYDTIWAAYQAAQADYPPPIENLVMVITGGDNDDPTGGLSEAQLIAKLKAAGRSDKRVRLVLIGMGPATDIKAMRRVTDAVDGLTTVARNPADLSGVFGLFRFEGVAGCRRGGVSVSG</sequence>
<name>A0ABN2KZP7_9MICO</name>
<dbReference type="InterPro" id="IPR036465">
    <property type="entry name" value="vWFA_dom_sf"/>
</dbReference>
<dbReference type="EMBL" id="BAAAPN010000068">
    <property type="protein sequence ID" value="GAA1770550.1"/>
    <property type="molecule type" value="Genomic_DNA"/>
</dbReference>
<reference evidence="1 2" key="1">
    <citation type="journal article" date="2019" name="Int. J. Syst. Evol. Microbiol.">
        <title>The Global Catalogue of Microorganisms (GCM) 10K type strain sequencing project: providing services to taxonomists for standard genome sequencing and annotation.</title>
        <authorList>
            <consortium name="The Broad Institute Genomics Platform"/>
            <consortium name="The Broad Institute Genome Sequencing Center for Infectious Disease"/>
            <person name="Wu L."/>
            <person name="Ma J."/>
        </authorList>
    </citation>
    <scope>NUCLEOTIDE SEQUENCE [LARGE SCALE GENOMIC DNA]</scope>
    <source>
        <strain evidence="1 2">JCM 15591</strain>
    </source>
</reference>
<proteinExistence type="predicted"/>
<keyword evidence="2" id="KW-1185">Reference proteome</keyword>
<protein>
    <recommendedName>
        <fullName evidence="3">VWFA domain-containing protein</fullName>
    </recommendedName>
</protein>